<dbReference type="AlphaFoldDB" id="A0A1Y1ZZ99"/>
<accession>A0A1Y1ZZ99</accession>
<keyword evidence="3" id="KW-1185">Reference proteome</keyword>
<gene>
    <name evidence="2" type="ORF">LY90DRAFT_708501</name>
</gene>
<evidence type="ECO:0000313" key="2">
    <source>
        <dbReference type="EMBL" id="ORY15510.1"/>
    </source>
</evidence>
<name>A0A1Y1ZZ99_9FUNG</name>
<reference evidence="2 3" key="1">
    <citation type="submission" date="2016-08" db="EMBL/GenBank/DDBJ databases">
        <title>A Parts List for Fungal Cellulosomes Revealed by Comparative Genomics.</title>
        <authorList>
            <consortium name="DOE Joint Genome Institute"/>
            <person name="Haitjema C.H."/>
            <person name="Gilmore S.P."/>
            <person name="Henske J.K."/>
            <person name="Solomon K.V."/>
            <person name="De Groot R."/>
            <person name="Kuo A."/>
            <person name="Mondo S.J."/>
            <person name="Salamov A.A."/>
            <person name="Labutti K."/>
            <person name="Zhao Z."/>
            <person name="Chiniquy J."/>
            <person name="Barry K."/>
            <person name="Brewer H.M."/>
            <person name="Purvine S.O."/>
            <person name="Wright A.T."/>
            <person name="Boxma B."/>
            <person name="Van Alen T."/>
            <person name="Hackstein J.H."/>
            <person name="Baker S.E."/>
            <person name="Grigoriev I.V."/>
            <person name="O'Malley M.A."/>
        </authorList>
    </citation>
    <scope>NUCLEOTIDE SEQUENCE [LARGE SCALE GENOMIC DNA]</scope>
    <source>
        <strain evidence="2 3">G1</strain>
    </source>
</reference>
<comment type="caution">
    <text evidence="2">The sequence shown here is derived from an EMBL/GenBank/DDBJ whole genome shotgun (WGS) entry which is preliminary data.</text>
</comment>
<dbReference type="EMBL" id="MCOG01000340">
    <property type="protein sequence ID" value="ORY15510.1"/>
    <property type="molecule type" value="Genomic_DNA"/>
</dbReference>
<sequence>MNFKTFLLFAITLIYSVHTAPIANSQISISSLQKACKNSSGEFTVSTSEDSTNYFCLHRYDATRSNNVASPVNSACFYIYNYVYCLDTRYSNIEHCNQSSDSYNYRTCSQDVYTLLEDRESQRQLRTYPEKERVSINAVQDQRECKEINGIVLSYKVMYQYICITPSYNYDYSRNKHCIVIDEKTYCINESLTSLDTCNKYSDIYNHNNCMNTLHEYGEVNGFKIDNDY</sequence>
<feature type="chain" id="PRO_5013390776" evidence="1">
    <location>
        <begin position="20"/>
        <end position="229"/>
    </location>
</feature>
<feature type="signal peptide" evidence="1">
    <location>
        <begin position="1"/>
        <end position="19"/>
    </location>
</feature>
<proteinExistence type="predicted"/>
<protein>
    <submittedName>
        <fullName evidence="2">Uncharacterized protein</fullName>
    </submittedName>
</protein>
<keyword evidence="1" id="KW-0732">Signal</keyword>
<dbReference type="Proteomes" id="UP000193920">
    <property type="component" value="Unassembled WGS sequence"/>
</dbReference>
<evidence type="ECO:0000313" key="3">
    <source>
        <dbReference type="Proteomes" id="UP000193920"/>
    </source>
</evidence>
<organism evidence="2 3">
    <name type="scientific">Neocallimastix californiae</name>
    <dbReference type="NCBI Taxonomy" id="1754190"/>
    <lineage>
        <taxon>Eukaryota</taxon>
        <taxon>Fungi</taxon>
        <taxon>Fungi incertae sedis</taxon>
        <taxon>Chytridiomycota</taxon>
        <taxon>Chytridiomycota incertae sedis</taxon>
        <taxon>Neocallimastigomycetes</taxon>
        <taxon>Neocallimastigales</taxon>
        <taxon>Neocallimastigaceae</taxon>
        <taxon>Neocallimastix</taxon>
    </lineage>
</organism>
<evidence type="ECO:0000256" key="1">
    <source>
        <dbReference type="SAM" id="SignalP"/>
    </source>
</evidence>